<dbReference type="Proteomes" id="UP001143981">
    <property type="component" value="Unassembled WGS sequence"/>
</dbReference>
<keyword evidence="2" id="KW-0472">Membrane</keyword>
<proteinExistence type="predicted"/>
<gene>
    <name evidence="3" type="ORF">LPJ61_002043</name>
</gene>
<dbReference type="EMBL" id="JANBOI010000225">
    <property type="protein sequence ID" value="KAJ1732439.1"/>
    <property type="molecule type" value="Genomic_DNA"/>
</dbReference>
<feature type="transmembrane region" description="Helical" evidence="2">
    <location>
        <begin position="259"/>
        <end position="278"/>
    </location>
</feature>
<evidence type="ECO:0000313" key="4">
    <source>
        <dbReference type="Proteomes" id="UP001143981"/>
    </source>
</evidence>
<feature type="transmembrane region" description="Helical" evidence="2">
    <location>
        <begin position="203"/>
        <end position="227"/>
    </location>
</feature>
<evidence type="ECO:0000256" key="1">
    <source>
        <dbReference type="SAM" id="MobiDB-lite"/>
    </source>
</evidence>
<keyword evidence="2" id="KW-0812">Transmembrane</keyword>
<protein>
    <submittedName>
        <fullName evidence="3">Uncharacterized protein</fullName>
    </submittedName>
</protein>
<dbReference type="AlphaFoldDB" id="A0A9W8CZI6"/>
<organism evidence="3 4">
    <name type="scientific">Coemansia biformis</name>
    <dbReference type="NCBI Taxonomy" id="1286918"/>
    <lineage>
        <taxon>Eukaryota</taxon>
        <taxon>Fungi</taxon>
        <taxon>Fungi incertae sedis</taxon>
        <taxon>Zoopagomycota</taxon>
        <taxon>Kickxellomycotina</taxon>
        <taxon>Kickxellomycetes</taxon>
        <taxon>Kickxellales</taxon>
        <taxon>Kickxellaceae</taxon>
        <taxon>Coemansia</taxon>
    </lineage>
</organism>
<evidence type="ECO:0000256" key="2">
    <source>
        <dbReference type="SAM" id="Phobius"/>
    </source>
</evidence>
<evidence type="ECO:0000313" key="3">
    <source>
        <dbReference type="EMBL" id="KAJ1732439.1"/>
    </source>
</evidence>
<keyword evidence="2" id="KW-1133">Transmembrane helix</keyword>
<comment type="caution">
    <text evidence="3">The sequence shown here is derived from an EMBL/GenBank/DDBJ whole genome shotgun (WGS) entry which is preliminary data.</text>
</comment>
<name>A0A9W8CZI6_9FUNG</name>
<feature type="transmembrane region" description="Helical" evidence="2">
    <location>
        <begin position="290"/>
        <end position="311"/>
    </location>
</feature>
<keyword evidence="4" id="KW-1185">Reference proteome</keyword>
<feature type="transmembrane region" description="Helical" evidence="2">
    <location>
        <begin position="121"/>
        <end position="143"/>
    </location>
</feature>
<reference evidence="3" key="1">
    <citation type="submission" date="2022-07" db="EMBL/GenBank/DDBJ databases">
        <title>Phylogenomic reconstructions and comparative analyses of Kickxellomycotina fungi.</title>
        <authorList>
            <person name="Reynolds N.K."/>
            <person name="Stajich J.E."/>
            <person name="Barry K."/>
            <person name="Grigoriev I.V."/>
            <person name="Crous P."/>
            <person name="Smith M.E."/>
        </authorList>
    </citation>
    <scope>NUCLEOTIDE SEQUENCE</scope>
    <source>
        <strain evidence="3">BCRC 34381</strain>
    </source>
</reference>
<sequence length="324" mass="32658">MAKATATEQPTPRRRFQRRPPTAEALADLDDQNVMGATAGFFCAVWAARLLGERIASALTRVGYEDPAAPGRYCFGPVDAAVVVLLASKVLFVRACASRYVLRPIARACLPGQPFEQHARLASALGVMAVRLLSVCMGLWVAAPVLAPGGGGVWAGYQASTSLGSKVRVLVLAAMQVCDLVVRYTDGAPGSGGGAPFPAAKAWLALAALAGAAYLGTVPLAGAAAAASDLPCLAAAAAGCGCLVGGHGGRLLCRATKALLFVAMWTYPPALLYAAVVAGPPPPAPGDTDAWAAAACQLLGAASVAVALLAVARMAAAMPARGAQ</sequence>
<feature type="region of interest" description="Disordered" evidence="1">
    <location>
        <begin position="1"/>
        <end position="21"/>
    </location>
</feature>
<accession>A0A9W8CZI6</accession>
<dbReference type="OrthoDB" id="5588024at2759"/>